<dbReference type="EMBL" id="JYDH01001336">
    <property type="protein sequence ID" value="KRY24904.1"/>
    <property type="molecule type" value="Genomic_DNA"/>
</dbReference>
<proteinExistence type="predicted"/>
<dbReference type="InParanoid" id="A0A0V1AJA4"/>
<dbReference type="Proteomes" id="UP000054776">
    <property type="component" value="Unassembled WGS sequence"/>
</dbReference>
<sequence length="63" mass="7092">MSQNACFSAMDGYSFFLALKIYAHTIWFHSILFHCGRYCSTAFALIVIQDGVLALYISAVLHN</sequence>
<name>A0A0V1AJA4_TRISP</name>
<protein>
    <submittedName>
        <fullName evidence="2">Uncharacterized protein</fullName>
    </submittedName>
</protein>
<comment type="caution">
    <text evidence="2">The sequence shown here is derived from an EMBL/GenBank/DDBJ whole genome shotgun (WGS) entry which is preliminary data.</text>
</comment>
<keyword evidence="1" id="KW-1133">Transmembrane helix</keyword>
<evidence type="ECO:0000313" key="2">
    <source>
        <dbReference type="EMBL" id="KRY24904.1"/>
    </source>
</evidence>
<gene>
    <name evidence="2" type="ORF">T01_5952</name>
</gene>
<evidence type="ECO:0000256" key="1">
    <source>
        <dbReference type="SAM" id="Phobius"/>
    </source>
</evidence>
<keyword evidence="1" id="KW-0472">Membrane</keyword>
<accession>A0A0V1AJA4</accession>
<evidence type="ECO:0000313" key="3">
    <source>
        <dbReference type="Proteomes" id="UP000054776"/>
    </source>
</evidence>
<dbReference type="AlphaFoldDB" id="A0A0V1AJA4"/>
<keyword evidence="1" id="KW-0812">Transmembrane</keyword>
<feature type="transmembrane region" description="Helical" evidence="1">
    <location>
        <begin position="42"/>
        <end position="61"/>
    </location>
</feature>
<reference evidence="2 3" key="1">
    <citation type="submission" date="2015-01" db="EMBL/GenBank/DDBJ databases">
        <title>Evolution of Trichinella species and genotypes.</title>
        <authorList>
            <person name="Korhonen P.K."/>
            <person name="Edoardo P."/>
            <person name="Giuseppe L.R."/>
            <person name="Gasser R.B."/>
        </authorList>
    </citation>
    <scope>NUCLEOTIDE SEQUENCE [LARGE SCALE GENOMIC DNA]</scope>
    <source>
        <strain evidence="2">ISS3</strain>
    </source>
</reference>
<feature type="transmembrane region" description="Helical" evidence="1">
    <location>
        <begin position="12"/>
        <end position="35"/>
    </location>
</feature>
<keyword evidence="3" id="KW-1185">Reference proteome</keyword>
<organism evidence="2 3">
    <name type="scientific">Trichinella spiralis</name>
    <name type="common">Trichina worm</name>
    <dbReference type="NCBI Taxonomy" id="6334"/>
    <lineage>
        <taxon>Eukaryota</taxon>
        <taxon>Metazoa</taxon>
        <taxon>Ecdysozoa</taxon>
        <taxon>Nematoda</taxon>
        <taxon>Enoplea</taxon>
        <taxon>Dorylaimia</taxon>
        <taxon>Trichinellida</taxon>
        <taxon>Trichinellidae</taxon>
        <taxon>Trichinella</taxon>
    </lineage>
</organism>